<dbReference type="Gene3D" id="2.40.50.140">
    <property type="entry name" value="Nucleic acid-binding proteins"/>
    <property type="match status" value="1"/>
</dbReference>
<dbReference type="KEGG" id="vg:62682737"/>
<dbReference type="InterPro" id="IPR012340">
    <property type="entry name" value="NA-bd_OB-fold"/>
</dbReference>
<feature type="compositionally biased region" description="Acidic residues" evidence="1">
    <location>
        <begin position="181"/>
        <end position="194"/>
    </location>
</feature>
<dbReference type="InterPro" id="IPR022595">
    <property type="entry name" value="Enc34_ssDNA-bd"/>
</dbReference>
<dbReference type="EMBL" id="MN505213">
    <property type="protein sequence ID" value="QGF20894.1"/>
    <property type="molecule type" value="Genomic_DNA"/>
</dbReference>
<dbReference type="GeneID" id="62682737"/>
<protein>
    <submittedName>
        <fullName evidence="2">Uncharacterized protein</fullName>
    </submittedName>
</protein>
<proteinExistence type="predicted"/>
<organism evidence="2 3">
    <name type="scientific">Serratia phage JS26</name>
    <dbReference type="NCBI Taxonomy" id="2315217"/>
    <lineage>
        <taxon>Viruses</taxon>
        <taxon>Duplodnaviria</taxon>
        <taxon>Heunggongvirae</taxon>
        <taxon>Uroviricota</taxon>
        <taxon>Caudoviricetes</taxon>
        <taxon>Casjensviridae</taxon>
        <taxon>Dunedinvirus</taxon>
        <taxon>Dunedinvirus JS26</taxon>
    </lineage>
</organism>
<evidence type="ECO:0000256" key="1">
    <source>
        <dbReference type="SAM" id="MobiDB-lite"/>
    </source>
</evidence>
<reference evidence="2 3" key="1">
    <citation type="submission" date="2019-09" db="EMBL/GenBank/DDBJ databases">
        <title>Transcriptional response of Serratia to Siphovirus infection.</title>
        <authorList>
            <person name="Malone L.M."/>
            <person name="Fineran P.C."/>
        </authorList>
    </citation>
    <scope>NUCLEOTIDE SEQUENCE [LARGE SCALE GENOMIC DNA]</scope>
</reference>
<dbReference type="Pfam" id="PF10991">
    <property type="entry name" value="Enc34_ssDNA-bd"/>
    <property type="match status" value="1"/>
</dbReference>
<dbReference type="SUPFAM" id="SSF50249">
    <property type="entry name" value="Nucleic acid-binding proteins"/>
    <property type="match status" value="1"/>
</dbReference>
<accession>A0A5Q2F1X6</accession>
<keyword evidence="3" id="KW-1185">Reference proteome</keyword>
<name>A0A5Q2F1X6_9CAUD</name>
<dbReference type="RefSeq" id="YP_010000097.1">
    <property type="nucleotide sequence ID" value="NC_053012.1"/>
</dbReference>
<evidence type="ECO:0000313" key="3">
    <source>
        <dbReference type="Proteomes" id="UP000345177"/>
    </source>
</evidence>
<evidence type="ECO:0000313" key="2">
    <source>
        <dbReference type="EMBL" id="QGF20894.1"/>
    </source>
</evidence>
<dbReference type="Proteomes" id="UP000345177">
    <property type="component" value="Segment"/>
</dbReference>
<feature type="region of interest" description="Disordered" evidence="1">
    <location>
        <begin position="168"/>
        <end position="194"/>
    </location>
</feature>
<sequence length="194" mass="22322">MALEIAKRGKNFVLYTDNTLKILRVRASFVHLDEPWANKPTDTPKYGCAALLPKDTHQEVYDLIESLCRKMPEDKNVRVSKKDWFIKDGDDSKYENEYGHWTFNSTETRKPPVYYKDGSLIADKDIAEEIQSGMVIDIIIQPWVQNNDHGTKVNASLRSVRFREDDGTRYGGAPVDVSGAWDDEEDFDDDEQEL</sequence>